<gene>
    <name evidence="2" type="ORF">SM39_1874</name>
</gene>
<accession>A0AAT9ET61</accession>
<organism evidence="2">
    <name type="scientific">Serratia marcescens SM39</name>
    <dbReference type="NCBI Taxonomy" id="1334564"/>
    <lineage>
        <taxon>Bacteria</taxon>
        <taxon>Pseudomonadati</taxon>
        <taxon>Pseudomonadota</taxon>
        <taxon>Gammaproteobacteria</taxon>
        <taxon>Enterobacterales</taxon>
        <taxon>Yersiniaceae</taxon>
        <taxon>Serratia</taxon>
    </lineage>
</organism>
<dbReference type="SUPFAM" id="SSF51182">
    <property type="entry name" value="RmlC-like cupins"/>
    <property type="match status" value="1"/>
</dbReference>
<sequence>MKRRSVGPLQVRQLIRSPRGCEPVLSVGTAANRFYGDRRRSSYSQDTRTLTMHKRTLASLHYENMPYDGVHFHILKRETPGHTALLKLDAGSRQPARFHPGWVKLMVLSGELKVDDQTLQPHEMLIIPANTAYTVQAITEVICLAISELDGAELAR</sequence>
<name>A0AAT9ET61_SERMA</name>
<dbReference type="InterPro" id="IPR025979">
    <property type="entry name" value="ChrR-like_cupin_dom"/>
</dbReference>
<dbReference type="EMBL" id="AP013063">
    <property type="protein sequence ID" value="BAO33903.1"/>
    <property type="molecule type" value="Genomic_DNA"/>
</dbReference>
<feature type="domain" description="ChrR-like cupin" evidence="1">
    <location>
        <begin position="58"/>
        <end position="121"/>
    </location>
</feature>
<protein>
    <recommendedName>
        <fullName evidence="1">ChrR-like cupin domain-containing protein</fullName>
    </recommendedName>
</protein>
<proteinExistence type="predicted"/>
<reference evidence="2" key="1">
    <citation type="journal article" date="2014" name="Genome Biol. Evol.">
        <title>Genome evolution and plasticity of Serratia marcescens, an important multidrug-resistant nosocomial pathogen.</title>
        <authorList>
            <person name="Iguchi A."/>
            <person name="Nagaya Y."/>
            <person name="Pradel E."/>
            <person name="Ooka T."/>
            <person name="Ogura Y."/>
            <person name="Katsura K."/>
            <person name="Kurokawa K."/>
            <person name="Oshima K."/>
            <person name="Hattori M."/>
            <person name="Parkhill J."/>
            <person name="Sebaihia M."/>
            <person name="Coulthurst S.J."/>
            <person name="Gotoh N."/>
            <person name="Thomson N.R."/>
            <person name="Ewbank J.J."/>
            <person name="Hayashi T."/>
        </authorList>
    </citation>
    <scope>NUCLEOTIDE SEQUENCE</scope>
    <source>
        <strain evidence="2">SM39</strain>
    </source>
</reference>
<evidence type="ECO:0000313" key="2">
    <source>
        <dbReference type="EMBL" id="BAO33903.1"/>
    </source>
</evidence>
<dbReference type="KEGG" id="smar:SM39_1874"/>
<dbReference type="Gene3D" id="2.60.120.10">
    <property type="entry name" value="Jelly Rolls"/>
    <property type="match status" value="1"/>
</dbReference>
<dbReference type="Pfam" id="PF12973">
    <property type="entry name" value="Cupin_7"/>
    <property type="match status" value="1"/>
</dbReference>
<dbReference type="InterPro" id="IPR014710">
    <property type="entry name" value="RmlC-like_jellyroll"/>
</dbReference>
<evidence type="ECO:0000259" key="1">
    <source>
        <dbReference type="Pfam" id="PF12973"/>
    </source>
</evidence>
<dbReference type="AlphaFoldDB" id="A0AAT9ET61"/>
<dbReference type="InterPro" id="IPR011051">
    <property type="entry name" value="RmlC_Cupin_sf"/>
</dbReference>